<name>A0A9P4M257_9PEZI</name>
<dbReference type="AlphaFoldDB" id="A0A9P4M257"/>
<dbReference type="Pfam" id="PF02838">
    <property type="entry name" value="Glyco_hydro_20b"/>
    <property type="match status" value="1"/>
</dbReference>
<evidence type="ECO:0000256" key="2">
    <source>
        <dbReference type="ARBA" id="ARBA00006285"/>
    </source>
</evidence>
<sequence length="722" mass="78801">MFNFWGTATLFLLLQSVLVTARLVGIPTVPFTESGYGDFSLADVKSIVVDSKYASATDDRGQTLIPPTLEDFATTFASDLGAALHSKIKVSKGEKGSSDAIFLTIGDAGDYLDAAGQETSEGYSLSVSSSGITITGASPLGAWWGTRTILQQLVLSDGHLPYGSAVDSPGWGTRGMMLDGGRHFYPPEFLIEICSYMSFFKQNTFHVHLSDNLFNNANYTREESLELYARFRLWSDSPAVAGLNKHKNESYTREQFDQVQSECAARGVTIIPEIEAPGHALVIVQWKPELGLEPDLSLLNISQPETIPTMELIWGTFLPWFHTKTVSIGADEYTGPADDYNRFVNAMSGYIGATSGKYIRIWGTFPPKKNYTNIYHNVSVQHWEFFDDDPYYDYILNGYSVLNSDDAFYVVNKWSGSYPQSVNLTRTFHGSPYGGDELWYPYIFNMNNKTDNPSRSNPLVLGEVAALWNDYGANASVYSEAYYAWREGIPALADKQWGGNLMESEFWSTFSKLHPAIPAQNLDRAIASKSSTIVKYAISSGNGYGAKGKSAVKDVSGNGYDAKTSCSRGSEGGIEISPSCSFTTPLSSKGRNYTLTLSLKINKLEDPTNTVVLAGGDSSLMLTPNITLFASGNYYRLNSSLPLGKSLKLSIIGQGNQTFAAVSGALPIGDTSAKQEFITRMGINGDYYHYAPMAIEAPLKQIGGAGCGWSGELFGMTLSNEA</sequence>
<feature type="domain" description="Beta-hexosaminidase bacterial type N-terminal" evidence="9">
    <location>
        <begin position="68"/>
        <end position="167"/>
    </location>
</feature>
<comment type="similarity">
    <text evidence="2">Belongs to the glycosyl hydrolase 20 family.</text>
</comment>
<dbReference type="SUPFAM" id="SSF55545">
    <property type="entry name" value="beta-N-acetylhexosaminidase-like domain"/>
    <property type="match status" value="1"/>
</dbReference>
<dbReference type="Gene3D" id="3.30.379.10">
    <property type="entry name" value="Chitobiase/beta-hexosaminidase domain 2-like"/>
    <property type="match status" value="1"/>
</dbReference>
<evidence type="ECO:0000256" key="4">
    <source>
        <dbReference type="ARBA" id="ARBA00022801"/>
    </source>
</evidence>
<organism evidence="10 11">
    <name type="scientific">Rhizodiscina lignyota</name>
    <dbReference type="NCBI Taxonomy" id="1504668"/>
    <lineage>
        <taxon>Eukaryota</taxon>
        <taxon>Fungi</taxon>
        <taxon>Dikarya</taxon>
        <taxon>Ascomycota</taxon>
        <taxon>Pezizomycotina</taxon>
        <taxon>Dothideomycetes</taxon>
        <taxon>Pleosporomycetidae</taxon>
        <taxon>Aulographales</taxon>
        <taxon>Rhizodiscinaceae</taxon>
        <taxon>Rhizodiscina</taxon>
    </lineage>
</organism>
<evidence type="ECO:0000256" key="6">
    <source>
        <dbReference type="PIRSR" id="PIRSR625705-1"/>
    </source>
</evidence>
<comment type="caution">
    <text evidence="10">The sequence shown here is derived from an EMBL/GenBank/DDBJ whole genome shotgun (WGS) entry which is preliminary data.</text>
</comment>
<dbReference type="InterPro" id="IPR029018">
    <property type="entry name" value="Hex-like_dom2"/>
</dbReference>
<evidence type="ECO:0000256" key="1">
    <source>
        <dbReference type="ARBA" id="ARBA00001231"/>
    </source>
</evidence>
<keyword evidence="11" id="KW-1185">Reference proteome</keyword>
<evidence type="ECO:0000256" key="7">
    <source>
        <dbReference type="SAM" id="SignalP"/>
    </source>
</evidence>
<dbReference type="CDD" id="cd06564">
    <property type="entry name" value="GH20_DspB_LnbB-like"/>
    <property type="match status" value="1"/>
</dbReference>
<dbReference type="Pfam" id="PF00728">
    <property type="entry name" value="Glyco_hydro_20"/>
    <property type="match status" value="1"/>
</dbReference>
<gene>
    <name evidence="10" type="ORF">NA57DRAFT_60070</name>
</gene>
<evidence type="ECO:0000259" key="9">
    <source>
        <dbReference type="Pfam" id="PF02838"/>
    </source>
</evidence>
<dbReference type="EC" id="3.2.1.52" evidence="3"/>
<feature type="signal peptide" evidence="7">
    <location>
        <begin position="1"/>
        <end position="21"/>
    </location>
</feature>
<dbReference type="OrthoDB" id="428480at2759"/>
<accession>A0A9P4M257</accession>
<dbReference type="InterPro" id="IPR015883">
    <property type="entry name" value="Glyco_hydro_20_cat"/>
</dbReference>
<keyword evidence="4 10" id="KW-0378">Hydrolase</keyword>
<dbReference type="GO" id="GO:0005975">
    <property type="term" value="P:carbohydrate metabolic process"/>
    <property type="evidence" value="ECO:0007669"/>
    <property type="project" value="InterPro"/>
</dbReference>
<evidence type="ECO:0000313" key="10">
    <source>
        <dbReference type="EMBL" id="KAF2095336.1"/>
    </source>
</evidence>
<dbReference type="GO" id="GO:0004563">
    <property type="term" value="F:beta-N-acetylhexosaminidase activity"/>
    <property type="evidence" value="ECO:0007669"/>
    <property type="project" value="UniProtKB-EC"/>
</dbReference>
<dbReference type="SUPFAM" id="SSF51445">
    <property type="entry name" value="(Trans)glycosidases"/>
    <property type="match status" value="1"/>
</dbReference>
<keyword evidence="7" id="KW-0732">Signal</keyword>
<feature type="domain" description="Glycoside hydrolase family 20 catalytic" evidence="8">
    <location>
        <begin position="174"/>
        <end position="333"/>
    </location>
</feature>
<dbReference type="EMBL" id="ML978132">
    <property type="protein sequence ID" value="KAF2095336.1"/>
    <property type="molecule type" value="Genomic_DNA"/>
</dbReference>
<dbReference type="PANTHER" id="PTHR43678">
    <property type="entry name" value="PUTATIVE (AFU_ORTHOLOGUE AFUA_2G00640)-RELATED"/>
    <property type="match status" value="1"/>
</dbReference>
<evidence type="ECO:0000256" key="5">
    <source>
        <dbReference type="ARBA" id="ARBA00023295"/>
    </source>
</evidence>
<evidence type="ECO:0000259" key="8">
    <source>
        <dbReference type="Pfam" id="PF00728"/>
    </source>
</evidence>
<protein>
    <recommendedName>
        <fullName evidence="3">beta-N-acetylhexosaminidase</fullName>
        <ecNumber evidence="3">3.2.1.52</ecNumber>
    </recommendedName>
</protein>
<reference evidence="10" key="1">
    <citation type="journal article" date="2020" name="Stud. Mycol.">
        <title>101 Dothideomycetes genomes: a test case for predicting lifestyles and emergence of pathogens.</title>
        <authorList>
            <person name="Haridas S."/>
            <person name="Albert R."/>
            <person name="Binder M."/>
            <person name="Bloem J."/>
            <person name="Labutti K."/>
            <person name="Salamov A."/>
            <person name="Andreopoulos B."/>
            <person name="Baker S."/>
            <person name="Barry K."/>
            <person name="Bills G."/>
            <person name="Bluhm B."/>
            <person name="Cannon C."/>
            <person name="Castanera R."/>
            <person name="Culley D."/>
            <person name="Daum C."/>
            <person name="Ezra D."/>
            <person name="Gonzalez J."/>
            <person name="Henrissat B."/>
            <person name="Kuo A."/>
            <person name="Liang C."/>
            <person name="Lipzen A."/>
            <person name="Lutzoni F."/>
            <person name="Magnuson J."/>
            <person name="Mondo S."/>
            <person name="Nolan M."/>
            <person name="Ohm R."/>
            <person name="Pangilinan J."/>
            <person name="Park H.-J."/>
            <person name="Ramirez L."/>
            <person name="Alfaro M."/>
            <person name="Sun H."/>
            <person name="Tritt A."/>
            <person name="Yoshinaga Y."/>
            <person name="Zwiers L.-H."/>
            <person name="Turgeon B."/>
            <person name="Goodwin S."/>
            <person name="Spatafora J."/>
            <person name="Crous P."/>
            <person name="Grigoriev I."/>
        </authorList>
    </citation>
    <scope>NUCLEOTIDE SEQUENCE</scope>
    <source>
        <strain evidence="10">CBS 133067</strain>
    </source>
</reference>
<dbReference type="InterPro" id="IPR017853">
    <property type="entry name" value="GH"/>
</dbReference>
<dbReference type="InterPro" id="IPR025705">
    <property type="entry name" value="Beta_hexosaminidase_sua/sub"/>
</dbReference>
<dbReference type="PRINTS" id="PR00738">
    <property type="entry name" value="GLHYDRLASE20"/>
</dbReference>
<comment type="catalytic activity">
    <reaction evidence="1">
        <text>Hydrolysis of terminal non-reducing N-acetyl-D-hexosamine residues in N-acetyl-beta-D-hexosaminides.</text>
        <dbReference type="EC" id="3.2.1.52"/>
    </reaction>
</comment>
<feature type="chain" id="PRO_5040473199" description="beta-N-acetylhexosaminidase" evidence="7">
    <location>
        <begin position="22"/>
        <end position="722"/>
    </location>
</feature>
<feature type="active site" description="Proton donor" evidence="6">
    <location>
        <position position="332"/>
    </location>
</feature>
<dbReference type="InterPro" id="IPR015882">
    <property type="entry name" value="HEX_bac_N"/>
</dbReference>
<evidence type="ECO:0000256" key="3">
    <source>
        <dbReference type="ARBA" id="ARBA00012663"/>
    </source>
</evidence>
<keyword evidence="5" id="KW-0326">Glycosidase</keyword>
<proteinExistence type="inferred from homology"/>
<dbReference type="InterPro" id="IPR052764">
    <property type="entry name" value="GH20_Enzymes"/>
</dbReference>
<dbReference type="PANTHER" id="PTHR43678:SF1">
    <property type="entry name" value="BETA-N-ACETYLHEXOSAMINIDASE"/>
    <property type="match status" value="1"/>
</dbReference>
<evidence type="ECO:0000313" key="11">
    <source>
        <dbReference type="Proteomes" id="UP000799772"/>
    </source>
</evidence>
<dbReference type="Proteomes" id="UP000799772">
    <property type="component" value="Unassembled WGS sequence"/>
</dbReference>
<dbReference type="Gene3D" id="3.20.20.80">
    <property type="entry name" value="Glycosidases"/>
    <property type="match status" value="1"/>
</dbReference>